<evidence type="ECO:0000313" key="3">
    <source>
        <dbReference type="Proteomes" id="UP001157017"/>
    </source>
</evidence>
<feature type="compositionally biased region" description="Gly residues" evidence="1">
    <location>
        <begin position="47"/>
        <end position="64"/>
    </location>
</feature>
<dbReference type="Proteomes" id="UP001157017">
    <property type="component" value="Unassembled WGS sequence"/>
</dbReference>
<feature type="compositionally biased region" description="Low complexity" evidence="1">
    <location>
        <begin position="1"/>
        <end position="18"/>
    </location>
</feature>
<comment type="caution">
    <text evidence="2">The sequence shown here is derived from an EMBL/GenBank/DDBJ whole genome shotgun (WGS) entry which is preliminary data.</text>
</comment>
<protein>
    <submittedName>
        <fullName evidence="2">Uncharacterized protein</fullName>
    </submittedName>
</protein>
<feature type="region of interest" description="Disordered" evidence="1">
    <location>
        <begin position="1"/>
        <end position="21"/>
    </location>
</feature>
<organism evidence="2 3">
    <name type="scientific">Angustibacter aerolatus</name>
    <dbReference type="NCBI Taxonomy" id="1162965"/>
    <lineage>
        <taxon>Bacteria</taxon>
        <taxon>Bacillati</taxon>
        <taxon>Actinomycetota</taxon>
        <taxon>Actinomycetes</taxon>
        <taxon>Kineosporiales</taxon>
        <taxon>Kineosporiaceae</taxon>
    </lineage>
</organism>
<sequence length="95" mass="9356">MSGEPAAAPSKGSASAFGRRTRRFGRSRLDGLLERDVADPVALVVGAGVGPGPAAGRGGGGGAVVPGVVGQRAVAGEPVDQARAAGWAPRARGWR</sequence>
<evidence type="ECO:0000313" key="2">
    <source>
        <dbReference type="EMBL" id="GMA85498.1"/>
    </source>
</evidence>
<feature type="region of interest" description="Disordered" evidence="1">
    <location>
        <begin position="45"/>
        <end position="95"/>
    </location>
</feature>
<proteinExistence type="predicted"/>
<accession>A0ABQ6JBE4</accession>
<reference evidence="3" key="1">
    <citation type="journal article" date="2019" name="Int. J. Syst. Evol. Microbiol.">
        <title>The Global Catalogue of Microorganisms (GCM) 10K type strain sequencing project: providing services to taxonomists for standard genome sequencing and annotation.</title>
        <authorList>
            <consortium name="The Broad Institute Genomics Platform"/>
            <consortium name="The Broad Institute Genome Sequencing Center for Infectious Disease"/>
            <person name="Wu L."/>
            <person name="Ma J."/>
        </authorList>
    </citation>
    <scope>NUCLEOTIDE SEQUENCE [LARGE SCALE GENOMIC DNA]</scope>
    <source>
        <strain evidence="3">NBRC 108730</strain>
    </source>
</reference>
<evidence type="ECO:0000256" key="1">
    <source>
        <dbReference type="SAM" id="MobiDB-lite"/>
    </source>
</evidence>
<name>A0ABQ6JBE4_9ACTN</name>
<dbReference type="EMBL" id="BSUZ01000001">
    <property type="protein sequence ID" value="GMA85498.1"/>
    <property type="molecule type" value="Genomic_DNA"/>
</dbReference>
<feature type="compositionally biased region" description="Low complexity" evidence="1">
    <location>
        <begin position="65"/>
        <end position="95"/>
    </location>
</feature>
<keyword evidence="3" id="KW-1185">Reference proteome</keyword>
<gene>
    <name evidence="2" type="ORF">GCM10025868_07480</name>
</gene>